<evidence type="ECO:0000256" key="3">
    <source>
        <dbReference type="ARBA" id="ARBA00022603"/>
    </source>
</evidence>
<evidence type="ECO:0000313" key="12">
    <source>
        <dbReference type="Proteomes" id="UP001597475"/>
    </source>
</evidence>
<reference evidence="12" key="1">
    <citation type="journal article" date="2019" name="Int. J. Syst. Evol. Microbiol.">
        <title>The Global Catalogue of Microorganisms (GCM) 10K type strain sequencing project: providing services to taxonomists for standard genome sequencing and annotation.</title>
        <authorList>
            <consortium name="The Broad Institute Genomics Platform"/>
            <consortium name="The Broad Institute Genome Sequencing Center for Infectious Disease"/>
            <person name="Wu L."/>
            <person name="Ma J."/>
        </authorList>
    </citation>
    <scope>NUCLEOTIDE SEQUENCE [LARGE SCALE GENOMIC DNA]</scope>
    <source>
        <strain evidence="12">KCTC 33842</strain>
    </source>
</reference>
<keyword evidence="3 11" id="KW-0489">Methyltransferase</keyword>
<organism evidence="11 12">
    <name type="scientific">Deinococcus taklimakanensis</name>
    <dbReference type="NCBI Taxonomy" id="536443"/>
    <lineage>
        <taxon>Bacteria</taxon>
        <taxon>Thermotogati</taxon>
        <taxon>Deinococcota</taxon>
        <taxon>Deinococci</taxon>
        <taxon>Deinococcales</taxon>
        <taxon>Deinococcaceae</taxon>
        <taxon>Deinococcus</taxon>
    </lineage>
</organism>
<dbReference type="EMBL" id="JBHUMK010000007">
    <property type="protein sequence ID" value="MFD2608077.1"/>
    <property type="molecule type" value="Genomic_DNA"/>
</dbReference>
<dbReference type="GO" id="GO:0008168">
    <property type="term" value="F:methyltransferase activity"/>
    <property type="evidence" value="ECO:0007669"/>
    <property type="project" value="UniProtKB-KW"/>
</dbReference>
<feature type="compositionally biased region" description="Acidic residues" evidence="8">
    <location>
        <begin position="722"/>
        <end position="735"/>
    </location>
</feature>
<accession>A0ABW5P1F8</accession>
<keyword evidence="6" id="KW-0680">Restriction system</keyword>
<evidence type="ECO:0000256" key="5">
    <source>
        <dbReference type="ARBA" id="ARBA00022691"/>
    </source>
</evidence>
<evidence type="ECO:0000259" key="9">
    <source>
        <dbReference type="Pfam" id="PF02384"/>
    </source>
</evidence>
<dbReference type="InterPro" id="IPR022749">
    <property type="entry name" value="D12N6_MeTrfase_N"/>
</dbReference>
<keyword evidence="5" id="KW-0949">S-adenosyl-L-methionine</keyword>
<dbReference type="SUPFAM" id="SSF53335">
    <property type="entry name" value="S-adenosyl-L-methionine-dependent methyltransferases"/>
    <property type="match status" value="1"/>
</dbReference>
<evidence type="ECO:0000259" key="10">
    <source>
        <dbReference type="Pfam" id="PF12161"/>
    </source>
</evidence>
<dbReference type="Pfam" id="PF12161">
    <property type="entry name" value="HsdM_N"/>
    <property type="match status" value="1"/>
</dbReference>
<dbReference type="Proteomes" id="UP001597475">
    <property type="component" value="Unassembled WGS sequence"/>
</dbReference>
<evidence type="ECO:0000256" key="8">
    <source>
        <dbReference type="SAM" id="MobiDB-lite"/>
    </source>
</evidence>
<protein>
    <recommendedName>
        <fullName evidence="2">site-specific DNA-methyltransferase (adenine-specific)</fullName>
        <ecNumber evidence="2">2.1.1.72</ecNumber>
    </recommendedName>
</protein>
<evidence type="ECO:0000313" key="11">
    <source>
        <dbReference type="EMBL" id="MFD2608077.1"/>
    </source>
</evidence>
<comment type="catalytic activity">
    <reaction evidence="7">
        <text>a 2'-deoxyadenosine in DNA + S-adenosyl-L-methionine = an N(6)-methyl-2'-deoxyadenosine in DNA + S-adenosyl-L-homocysteine + H(+)</text>
        <dbReference type="Rhea" id="RHEA:15197"/>
        <dbReference type="Rhea" id="RHEA-COMP:12418"/>
        <dbReference type="Rhea" id="RHEA-COMP:12419"/>
        <dbReference type="ChEBI" id="CHEBI:15378"/>
        <dbReference type="ChEBI" id="CHEBI:57856"/>
        <dbReference type="ChEBI" id="CHEBI:59789"/>
        <dbReference type="ChEBI" id="CHEBI:90615"/>
        <dbReference type="ChEBI" id="CHEBI:90616"/>
        <dbReference type="EC" id="2.1.1.72"/>
    </reaction>
</comment>
<feature type="domain" description="DNA methylase adenine-specific" evidence="9">
    <location>
        <begin position="165"/>
        <end position="472"/>
    </location>
</feature>
<sequence>MAKLTLKQLERHLYAAADILRGKMDASEFKEYIFGMLFLKRASDVFEAEYDKIIAQQLSQERTEEEARQRAERRERYATHNIFYVPPEARWEHIRDHLHKEVGNGLNKALAALENENHAALEGVLKHIDFNRQVGQTKVPDSKLRQLIQHFSEKRLRDEDFEFPDLIGAAYEFLVKEFADSAGKKGGEFYTPRDVVRLLVRLLDPQPNMRVYDPTVGSGGMLIQSRQYVEEHGGDANTVALYGQDANGSSWAMAKMNLIMHGIHDADLRNDDTITRPLHREADGGLMRFDRVIANPPFSLNYTAKEIEVAGRFKYGYTPESGKKTDLMFLQHMLAVTRDGGKVATVMPHGVLFRGGEEKAIRTGLLNDDVLEAVIGLPANLFYGTGIPAAILVLRHEGGKPANRKGKVLFINADAEYHSIRAQNVLKPEHIEKIVTTYEAFRDVPGYARVVSREELRENDDNLNIRRYADNTPAPEPHDVRAHLQGGVPLAEIQSKRDLFAAHGFDPMQDIFYVPEGNGKYALFGGDATTRRRLREFVETSPGIQATEAQLNGQFSRWWDEHQQHLVTLPQTKAFQQVRQDLLHSFQQVLNSPAFQGSGRRSHENADPDGHQRCCDFLNTFGDDSGEHLGGPSLLLNHFQVSGVIASWWDDNKNNLKTLAANGWQELLNGWIQNATSEDSGGSTTGGIDRDRLLQALAPKRMTELQALEERRAELEAQLAELEGDSSEDGEEAEERDPLEAARTAAEVKRVKKQLAEVKKGHKTTLEQALSSLQATADNMTDEQRQAIGLGFMRENLETALNSAVTAHRNQIASVLEGWHDKYHVSLSELERERDAAAQQLDGFLRELGYV</sequence>
<feature type="domain" description="N6 adenine-specific DNA methyltransferase N-terminal" evidence="10">
    <location>
        <begin position="9"/>
        <end position="151"/>
    </location>
</feature>
<dbReference type="InterPro" id="IPR003356">
    <property type="entry name" value="DNA_methylase_A-5"/>
</dbReference>
<dbReference type="Pfam" id="PF02384">
    <property type="entry name" value="N6_Mtase"/>
    <property type="match status" value="1"/>
</dbReference>
<feature type="compositionally biased region" description="Basic and acidic residues" evidence="8">
    <location>
        <begin position="736"/>
        <end position="745"/>
    </location>
</feature>
<dbReference type="Gene3D" id="1.20.1260.30">
    <property type="match status" value="1"/>
</dbReference>
<dbReference type="InterPro" id="IPR029063">
    <property type="entry name" value="SAM-dependent_MTases_sf"/>
</dbReference>
<dbReference type="Gene3D" id="3.40.50.150">
    <property type="entry name" value="Vaccinia Virus protein VP39"/>
    <property type="match status" value="1"/>
</dbReference>
<dbReference type="GO" id="GO:0032259">
    <property type="term" value="P:methylation"/>
    <property type="evidence" value="ECO:0007669"/>
    <property type="project" value="UniProtKB-KW"/>
</dbReference>
<keyword evidence="4" id="KW-0808">Transferase</keyword>
<evidence type="ECO:0000256" key="7">
    <source>
        <dbReference type="ARBA" id="ARBA00047942"/>
    </source>
</evidence>
<dbReference type="EC" id="2.1.1.72" evidence="2"/>
<gene>
    <name evidence="11" type="ORF">ACFSR9_01300</name>
</gene>
<comment type="caution">
    <text evidence="11">The sequence shown here is derived from an EMBL/GenBank/DDBJ whole genome shotgun (WGS) entry which is preliminary data.</text>
</comment>
<dbReference type="RefSeq" id="WP_386842302.1">
    <property type="nucleotide sequence ID" value="NZ_JBHUMK010000007.1"/>
</dbReference>
<feature type="region of interest" description="Disordered" evidence="8">
    <location>
        <begin position="721"/>
        <end position="745"/>
    </location>
</feature>
<evidence type="ECO:0000256" key="1">
    <source>
        <dbReference type="ARBA" id="ARBA00006594"/>
    </source>
</evidence>
<dbReference type="PANTHER" id="PTHR42933">
    <property type="entry name" value="SLR6095 PROTEIN"/>
    <property type="match status" value="1"/>
</dbReference>
<dbReference type="PRINTS" id="PR00507">
    <property type="entry name" value="N12N6MTFRASE"/>
</dbReference>
<proteinExistence type="inferred from homology"/>
<evidence type="ECO:0000256" key="2">
    <source>
        <dbReference type="ARBA" id="ARBA00011900"/>
    </source>
</evidence>
<comment type="similarity">
    <text evidence="1">Belongs to the N(4)/N(6)-methyltransferase family.</text>
</comment>
<dbReference type="PANTHER" id="PTHR42933:SF3">
    <property type="entry name" value="TYPE I RESTRICTION ENZYME MJAVIII METHYLASE SUBUNIT"/>
    <property type="match status" value="1"/>
</dbReference>
<dbReference type="InterPro" id="IPR038333">
    <property type="entry name" value="T1MK-like_N_sf"/>
</dbReference>
<evidence type="ECO:0000256" key="6">
    <source>
        <dbReference type="ARBA" id="ARBA00022747"/>
    </source>
</evidence>
<keyword evidence="12" id="KW-1185">Reference proteome</keyword>
<name>A0ABW5P1F8_9DEIO</name>
<evidence type="ECO:0000256" key="4">
    <source>
        <dbReference type="ARBA" id="ARBA00022679"/>
    </source>
</evidence>
<dbReference type="InterPro" id="IPR051537">
    <property type="entry name" value="DNA_Adenine_Mtase"/>
</dbReference>